<evidence type="ECO:0000256" key="5">
    <source>
        <dbReference type="ARBA" id="ARBA00021654"/>
    </source>
</evidence>
<gene>
    <name evidence="15" type="ORF">H9L06_02200</name>
</gene>
<evidence type="ECO:0000256" key="3">
    <source>
        <dbReference type="ARBA" id="ARBA00011738"/>
    </source>
</evidence>
<evidence type="ECO:0000256" key="13">
    <source>
        <dbReference type="PIRSR" id="PIRSR025648-1"/>
    </source>
</evidence>
<feature type="binding site" evidence="13">
    <location>
        <begin position="12"/>
        <end position="15"/>
    </location>
    <ligand>
        <name>NADP(+)</name>
        <dbReference type="ChEBI" id="CHEBI:58349"/>
    </ligand>
</feature>
<dbReference type="Gene3D" id="3.30.360.10">
    <property type="entry name" value="Dihydrodipicolinate Reductase, domain 2"/>
    <property type="match status" value="1"/>
</dbReference>
<evidence type="ECO:0000256" key="7">
    <source>
        <dbReference type="ARBA" id="ARBA00022857"/>
    </source>
</evidence>
<evidence type="ECO:0000256" key="1">
    <source>
        <dbReference type="ARBA" id="ARBA00004896"/>
    </source>
</evidence>
<organism evidence="15 16">
    <name type="scientific">Leucobacter denitrificans</name>
    <dbReference type="NCBI Taxonomy" id="683042"/>
    <lineage>
        <taxon>Bacteria</taxon>
        <taxon>Bacillati</taxon>
        <taxon>Actinomycetota</taxon>
        <taxon>Actinomycetes</taxon>
        <taxon>Micrococcales</taxon>
        <taxon>Microbacteriaceae</taxon>
        <taxon>Leucobacter</taxon>
    </lineage>
</organism>
<feature type="binding site" evidence="13">
    <location>
        <position position="201"/>
    </location>
    <ligand>
        <name>substrate</name>
    </ligand>
</feature>
<protein>
    <recommendedName>
        <fullName evidence="5 12">Meso-diaminopimelate D-dehydrogenase</fullName>
        <shortName evidence="12">DAPDH</shortName>
        <shortName evidence="12">Meso-DAP dehydrogenase</shortName>
        <ecNumber evidence="4 12">1.4.1.16</ecNumber>
    </recommendedName>
</protein>
<dbReference type="AlphaFoldDB" id="A0A7G9S5R5"/>
<feature type="binding site" evidence="13">
    <location>
        <position position="150"/>
    </location>
    <ligand>
        <name>substrate</name>
    </ligand>
</feature>
<dbReference type="GO" id="GO:0019877">
    <property type="term" value="P:diaminopimelate biosynthetic process"/>
    <property type="evidence" value="ECO:0007669"/>
    <property type="project" value="UniProtKB-UniRule"/>
</dbReference>
<dbReference type="Gene3D" id="3.40.50.720">
    <property type="entry name" value="NAD(P)-binding Rossmann-like Domain"/>
    <property type="match status" value="1"/>
</dbReference>
<evidence type="ECO:0000313" key="15">
    <source>
        <dbReference type="EMBL" id="QNN63190.1"/>
    </source>
</evidence>
<evidence type="ECO:0000313" key="16">
    <source>
        <dbReference type="Proteomes" id="UP000515934"/>
    </source>
</evidence>
<evidence type="ECO:0000256" key="2">
    <source>
        <dbReference type="ARBA" id="ARBA00007442"/>
    </source>
</evidence>
<evidence type="ECO:0000256" key="6">
    <source>
        <dbReference type="ARBA" id="ARBA00022605"/>
    </source>
</evidence>
<keyword evidence="9 12" id="KW-0560">Oxidoreductase</keyword>
<comment type="pathway">
    <text evidence="1 12">Amino-acid biosynthesis; L-lysine biosynthesis via DAP pathway; DL-2,6-diaminopimelate from (S)-tetrahydrodipicolinate: step 1/1.</text>
</comment>
<dbReference type="Pfam" id="PF16654">
    <property type="entry name" value="DAPDH_C"/>
    <property type="match status" value="1"/>
</dbReference>
<feature type="binding site" evidence="13">
    <location>
        <begin position="71"/>
        <end position="74"/>
    </location>
    <ligand>
        <name>NADP(+)</name>
        <dbReference type="ChEBI" id="CHEBI:58349"/>
    </ligand>
</feature>
<feature type="binding site" evidence="13">
    <location>
        <position position="175"/>
    </location>
    <ligand>
        <name>substrate</name>
    </ligand>
</feature>
<evidence type="ECO:0000256" key="4">
    <source>
        <dbReference type="ARBA" id="ARBA00012080"/>
    </source>
</evidence>
<keyword evidence="10 12" id="KW-0457">Lysine biosynthesis</keyword>
<feature type="domain" description="Meso-diaminopimelate D-dehydrogenase C-terminal" evidence="14">
    <location>
        <begin position="124"/>
        <end position="277"/>
    </location>
</feature>
<dbReference type="GO" id="GO:0009089">
    <property type="term" value="P:lysine biosynthetic process via diaminopimelate"/>
    <property type="evidence" value="ECO:0007669"/>
    <property type="project" value="UniProtKB-UniRule"/>
</dbReference>
<keyword evidence="7 12" id="KW-0521">NADP</keyword>
<comment type="function">
    <text evidence="12">Catalyzes the reversible NADPH-dependent reductive amination of L-2-amino-6-oxopimelate, the acyclic form of L-tetrahydrodipicolinate, to generate the meso compound, D,L-2,6-diaminopimelate.</text>
</comment>
<feature type="binding site" evidence="13">
    <location>
        <position position="251"/>
    </location>
    <ligand>
        <name>substrate</name>
    </ligand>
</feature>
<evidence type="ECO:0000256" key="8">
    <source>
        <dbReference type="ARBA" id="ARBA00022915"/>
    </source>
</evidence>
<comment type="subunit">
    <text evidence="3 12">Homodimer.</text>
</comment>
<dbReference type="SUPFAM" id="SSF51735">
    <property type="entry name" value="NAD(P)-binding Rossmann-fold domains"/>
    <property type="match status" value="1"/>
</dbReference>
<dbReference type="KEGG" id="ldn:H9L06_02200"/>
<feature type="binding site" evidence="13">
    <location>
        <begin position="123"/>
        <end position="127"/>
    </location>
    <ligand>
        <name>NADP(+)</name>
        <dbReference type="ChEBI" id="CHEBI:58349"/>
    </ligand>
</feature>
<keyword evidence="6 12" id="KW-0028">Amino-acid biosynthesis</keyword>
<dbReference type="PIRSF" id="PIRSF025648">
    <property type="entry name" value="DDH"/>
    <property type="match status" value="1"/>
</dbReference>
<dbReference type="CDD" id="cd02270">
    <property type="entry name" value="meso-DAPDH_N"/>
    <property type="match status" value="1"/>
</dbReference>
<evidence type="ECO:0000256" key="11">
    <source>
        <dbReference type="ARBA" id="ARBA00052023"/>
    </source>
</evidence>
<feature type="binding site" evidence="13">
    <location>
        <begin position="94"/>
        <end position="96"/>
    </location>
    <ligand>
        <name>NADP(+)</name>
        <dbReference type="ChEBI" id="CHEBI:58349"/>
    </ligand>
</feature>
<evidence type="ECO:0000256" key="12">
    <source>
        <dbReference type="PIRNR" id="PIRNR025648"/>
    </source>
</evidence>
<dbReference type="GO" id="GO:0000166">
    <property type="term" value="F:nucleotide binding"/>
    <property type="evidence" value="ECO:0007669"/>
    <property type="project" value="UniProtKB-KW"/>
</dbReference>
<dbReference type="InterPro" id="IPR036291">
    <property type="entry name" value="NAD(P)-bd_dom_sf"/>
</dbReference>
<comment type="catalytic activity">
    <reaction evidence="11 12">
        <text>meso-2,6-diaminopimelate + NADP(+) + H2O = (S)-2-amino-6-oxoheptanedioate + NH4(+) + NADPH + H(+)</text>
        <dbReference type="Rhea" id="RHEA:13561"/>
        <dbReference type="ChEBI" id="CHEBI:15377"/>
        <dbReference type="ChEBI" id="CHEBI:15378"/>
        <dbReference type="ChEBI" id="CHEBI:28938"/>
        <dbReference type="ChEBI" id="CHEBI:57783"/>
        <dbReference type="ChEBI" id="CHEBI:57791"/>
        <dbReference type="ChEBI" id="CHEBI:58349"/>
        <dbReference type="ChEBI" id="CHEBI:58556"/>
        <dbReference type="EC" id="1.4.1.16"/>
    </reaction>
</comment>
<reference evidence="15 16" key="1">
    <citation type="submission" date="2020-08" db="EMBL/GenBank/DDBJ databases">
        <title>Genome sequence of Leucobacter denitrificans KACC 14055T.</title>
        <authorList>
            <person name="Hyun D.-W."/>
            <person name="Bae J.-W."/>
        </authorList>
    </citation>
    <scope>NUCLEOTIDE SEQUENCE [LARGE SCALE GENOMIC DNA]</scope>
    <source>
        <strain evidence="15 16">KACC 14055</strain>
    </source>
</reference>
<evidence type="ECO:0000256" key="9">
    <source>
        <dbReference type="ARBA" id="ARBA00023002"/>
    </source>
</evidence>
<evidence type="ECO:0000256" key="10">
    <source>
        <dbReference type="ARBA" id="ARBA00023154"/>
    </source>
</evidence>
<dbReference type="UniPathway" id="UPA00034">
    <property type="reaction ID" value="UER00026"/>
</dbReference>
<dbReference type="Proteomes" id="UP000515934">
    <property type="component" value="Chromosome"/>
</dbReference>
<dbReference type="NCBIfam" id="TIGR01921">
    <property type="entry name" value="DAP-DH"/>
    <property type="match status" value="1"/>
</dbReference>
<dbReference type="GO" id="GO:0047850">
    <property type="term" value="F:diaminopimelate dehydrogenase activity"/>
    <property type="evidence" value="ECO:0007669"/>
    <property type="project" value="UniProtKB-UniRule"/>
</dbReference>
<proteinExistence type="inferred from homology"/>
<dbReference type="EC" id="1.4.1.16" evidence="4 12"/>
<dbReference type="InterPro" id="IPR032094">
    <property type="entry name" value="Meso-DAP_DH_C"/>
</dbReference>
<accession>A0A7G9S5R5</accession>
<evidence type="ECO:0000259" key="14">
    <source>
        <dbReference type="Pfam" id="PF16654"/>
    </source>
</evidence>
<keyword evidence="13" id="KW-0547">Nucleotide-binding</keyword>
<keyword evidence="16" id="KW-1185">Reference proteome</keyword>
<dbReference type="InterPro" id="IPR010190">
    <property type="entry name" value="Diaminopimelate_DH_Ddh"/>
</dbReference>
<feature type="binding site" evidence="13">
    <location>
        <begin position="36"/>
        <end position="38"/>
    </location>
    <ligand>
        <name>NADP(+)</name>
        <dbReference type="ChEBI" id="CHEBI:58349"/>
    </ligand>
</feature>
<sequence length="328" mass="35402">MTEKIRVGIVGYGNLGRGVENSIAQQPDMELAGVFSRRDPESVETLFVATAVFGLESIHDFNDRIDVLVLCGGSKEDLPVQTPELAANFTLVDSFDTHAKIPEHFAAVDASAKAGNTTAIISTGWDPGLFSLNRLFGEAIIPTGETYTFWGRGLSQGHSDALRRIPGVAGAVQYTIPSEEAIDRVRAGERPELTTREKHTRECYVVLEDGADADSVREAIVTMPDYFEPYDTTVNFISADELARDHSGMPHGGFVIRSGESSDGVAQTIEYQLSLESNPEFTSSVLVAYARAAARLTASGEHGAKTPFDIAPGLLSPKSPEQLRAELL</sequence>
<dbReference type="RefSeq" id="WP_187555657.1">
    <property type="nucleotide sequence ID" value="NZ_CP060716.1"/>
</dbReference>
<feature type="binding site" evidence="13">
    <location>
        <position position="278"/>
    </location>
    <ligand>
        <name>substrate</name>
    </ligand>
</feature>
<comment type="similarity">
    <text evidence="2 12">Belongs to the diaminopimelate dehydrogenase family.</text>
</comment>
<dbReference type="EMBL" id="CP060716">
    <property type="protein sequence ID" value="QNN63190.1"/>
    <property type="molecule type" value="Genomic_DNA"/>
</dbReference>
<name>A0A7G9S5R5_9MICO</name>
<keyword evidence="8 12" id="KW-0220">Diaminopimelate biosynthesis</keyword>
<dbReference type="SUPFAM" id="SSF55347">
    <property type="entry name" value="Glyceraldehyde-3-phosphate dehydrogenase-like, C-terminal domain"/>
    <property type="match status" value="1"/>
</dbReference>